<dbReference type="InterPro" id="IPR009316">
    <property type="entry name" value="COG2"/>
</dbReference>
<gene>
    <name evidence="3" type="ORF">niasHT_015381</name>
</gene>
<dbReference type="EMBL" id="JBICBT010000590">
    <property type="protein sequence ID" value="KAL3108459.1"/>
    <property type="molecule type" value="Genomic_DNA"/>
</dbReference>
<feature type="region of interest" description="Disordered" evidence="1">
    <location>
        <begin position="142"/>
        <end position="167"/>
    </location>
</feature>
<protein>
    <recommendedName>
        <fullName evidence="2">COG complex component COG2 C-terminal domain-containing protein</fullName>
    </recommendedName>
</protein>
<reference evidence="3 4" key="1">
    <citation type="submission" date="2024-10" db="EMBL/GenBank/DDBJ databases">
        <authorList>
            <person name="Kim D."/>
        </authorList>
    </citation>
    <scope>NUCLEOTIDE SEQUENCE [LARGE SCALE GENOMIC DNA]</scope>
    <source>
        <strain evidence="3">BH-2024</strain>
    </source>
</reference>
<dbReference type="AlphaFoldDB" id="A0ABD2L1Q6"/>
<dbReference type="Proteomes" id="UP001620626">
    <property type="component" value="Unassembled WGS sequence"/>
</dbReference>
<dbReference type="Pfam" id="PF12022">
    <property type="entry name" value="COG2_C"/>
    <property type="match status" value="1"/>
</dbReference>
<evidence type="ECO:0000256" key="1">
    <source>
        <dbReference type="SAM" id="MobiDB-lite"/>
    </source>
</evidence>
<sequence>MIPLLFSFCAFQRFSSVLTPSDARLFHRCFRHISNFVLNWPSRGSVQRAMFRSIHEKFNFVVYFKLASQPLFGPLRILSAPESFKIQCLSSFSNCLLSKLDALFSSAVFLPPLADKFWDFTLQQMDRYIQWTQKMTDHFSCPELPAEDEKSPPPTEPNQPNRSKSPNNSFADVLSLGATANAHQQQKVPPSSASNCLQLSALFRDLLLFDAALFRFCLNTIWTHLRELRVDTTPFGKCLSHFSEQLAQKRAIIVEKIVSQLGSELAKNLSAVSDIPRQYRWTKRPFPTGFSAYLAHAFTVCAEFAEKSKEFGWSDDEMRDILCKVLDRAIDGFCEKAEKVLDSVEQAVSSLLRFKQRKATIGGASLQRSQNDGETDEAKIRGQIRFDANFVRQRATADYGITGKSEQRLAQIEERASTAANAEGTI</sequence>
<evidence type="ECO:0000259" key="2">
    <source>
        <dbReference type="Pfam" id="PF12022"/>
    </source>
</evidence>
<evidence type="ECO:0000313" key="3">
    <source>
        <dbReference type="EMBL" id="KAL3108459.1"/>
    </source>
</evidence>
<comment type="caution">
    <text evidence="3">The sequence shown here is derived from an EMBL/GenBank/DDBJ whole genome shotgun (WGS) entry which is preliminary data.</text>
</comment>
<feature type="compositionally biased region" description="Polar residues" evidence="1">
    <location>
        <begin position="158"/>
        <end position="167"/>
    </location>
</feature>
<proteinExistence type="predicted"/>
<dbReference type="PANTHER" id="PTHR12961">
    <property type="entry name" value="CONSERVED OLIGOMERIC GOLGI COMPLEX COMPONENT 2"/>
    <property type="match status" value="1"/>
</dbReference>
<evidence type="ECO:0000313" key="4">
    <source>
        <dbReference type="Proteomes" id="UP001620626"/>
    </source>
</evidence>
<keyword evidence="4" id="KW-1185">Reference proteome</keyword>
<organism evidence="3 4">
    <name type="scientific">Heterodera trifolii</name>
    <dbReference type="NCBI Taxonomy" id="157864"/>
    <lineage>
        <taxon>Eukaryota</taxon>
        <taxon>Metazoa</taxon>
        <taxon>Ecdysozoa</taxon>
        <taxon>Nematoda</taxon>
        <taxon>Chromadorea</taxon>
        <taxon>Rhabditida</taxon>
        <taxon>Tylenchina</taxon>
        <taxon>Tylenchomorpha</taxon>
        <taxon>Tylenchoidea</taxon>
        <taxon>Heteroderidae</taxon>
        <taxon>Heteroderinae</taxon>
        <taxon>Heterodera</taxon>
    </lineage>
</organism>
<feature type="domain" description="COG complex component COG2 C-terminal" evidence="2">
    <location>
        <begin position="56"/>
        <end position="388"/>
    </location>
</feature>
<dbReference type="PANTHER" id="PTHR12961:SF0">
    <property type="entry name" value="CONSERVED OLIGOMERIC GOLGI COMPLEX SUBUNIT 2"/>
    <property type="match status" value="1"/>
</dbReference>
<dbReference type="InterPro" id="IPR024603">
    <property type="entry name" value="COG_complex_COG2_C"/>
</dbReference>
<accession>A0ABD2L1Q6</accession>
<name>A0ABD2L1Q6_9BILA</name>